<dbReference type="STRING" id="106634.TVD_03240"/>
<dbReference type="GO" id="GO:0032049">
    <property type="term" value="P:cardiolipin biosynthetic process"/>
    <property type="evidence" value="ECO:0007669"/>
    <property type="project" value="UniProtKB-ARBA"/>
</dbReference>
<sequence>MFWVIGITALATTLTLVLLQNFSTSGEVVDRKIEHRYAVSDPQFRREMSVMLGPAIVHGNQVTALQNGDEIFPAMLLAIRSAQTSITFETFIYWSGEIGAEFSQALSERARAGVQVSVIIDWVGSAKMDQSLLDSMQAAGVQLHRYRPLRWYNLGRMNNRTHRKLLVVDGRIGFTGGVGIADQWTGDGGDPEQWRDTHFRVEGPVVAQLQAAFNDNWIKSTGEVRNGPSYFPALQEEGEIDAHVFIASPSGGSESMHLMYLLAIAAAEATIDLAASYFVPDKLLLDALVAARGRDVRVRILLPGPHIDALTVKIASKADWGELLRAGVEIHVYQPTMLHTKLLVIDTEFVSVGSTNFDMRSLRLNDEASLNIYNGAFAREMTDVFEADLLAAERYSLERWNTRPLREKLSEKLLLPIKSQL</sequence>
<dbReference type="CDD" id="cd09110">
    <property type="entry name" value="PLDc_CLS_1"/>
    <property type="match status" value="1"/>
</dbReference>
<dbReference type="SMART" id="SM00155">
    <property type="entry name" value="PLDc"/>
    <property type="match status" value="2"/>
</dbReference>
<proteinExistence type="predicted"/>
<evidence type="ECO:0000313" key="3">
    <source>
        <dbReference type="Proteomes" id="UP000064201"/>
    </source>
</evidence>
<dbReference type="SUPFAM" id="SSF56024">
    <property type="entry name" value="Phospholipase D/nuclease"/>
    <property type="match status" value="2"/>
</dbReference>
<dbReference type="Gene3D" id="3.30.870.10">
    <property type="entry name" value="Endonuclease Chain A"/>
    <property type="match status" value="2"/>
</dbReference>
<name>A0A0G3FZN5_9GAMM</name>
<gene>
    <name evidence="2" type="ORF">TVD_03240</name>
</gene>
<dbReference type="PATRIC" id="fig|106634.4.peg.661"/>
<protein>
    <submittedName>
        <fullName evidence="2">Cardiolipin synthetase</fullName>
    </submittedName>
</protein>
<evidence type="ECO:0000259" key="1">
    <source>
        <dbReference type="PROSITE" id="PS50035"/>
    </source>
</evidence>
<reference evidence="2 3" key="1">
    <citation type="submission" date="2015-04" db="EMBL/GenBank/DDBJ databases">
        <title>Complete Sequence for the Genome of the Thioalkalivibrio versutus D301.</title>
        <authorList>
            <person name="Mu T."/>
            <person name="Zhou J."/>
            <person name="Xu X."/>
        </authorList>
    </citation>
    <scope>NUCLEOTIDE SEQUENCE [LARGE SCALE GENOMIC DNA]</scope>
    <source>
        <strain evidence="2 3">D301</strain>
    </source>
</reference>
<dbReference type="GO" id="GO:0008808">
    <property type="term" value="F:cardiolipin synthase activity"/>
    <property type="evidence" value="ECO:0007669"/>
    <property type="project" value="TreeGrafter"/>
</dbReference>
<dbReference type="PANTHER" id="PTHR21248">
    <property type="entry name" value="CARDIOLIPIN SYNTHASE"/>
    <property type="match status" value="1"/>
</dbReference>
<feature type="domain" description="PLD phosphodiesterase" evidence="1">
    <location>
        <begin position="334"/>
        <end position="361"/>
    </location>
</feature>
<evidence type="ECO:0000313" key="2">
    <source>
        <dbReference type="EMBL" id="AKJ94445.1"/>
    </source>
</evidence>
<dbReference type="CDD" id="cd09159">
    <property type="entry name" value="PLDc_ybhO_like_2"/>
    <property type="match status" value="1"/>
</dbReference>
<organism evidence="2 3">
    <name type="scientific">Thioalkalivibrio versutus</name>
    <dbReference type="NCBI Taxonomy" id="106634"/>
    <lineage>
        <taxon>Bacteria</taxon>
        <taxon>Pseudomonadati</taxon>
        <taxon>Pseudomonadota</taxon>
        <taxon>Gammaproteobacteria</taxon>
        <taxon>Chromatiales</taxon>
        <taxon>Ectothiorhodospiraceae</taxon>
        <taxon>Thioalkalivibrio</taxon>
    </lineage>
</organism>
<dbReference type="Pfam" id="PF13091">
    <property type="entry name" value="PLDc_2"/>
    <property type="match status" value="2"/>
</dbReference>
<dbReference type="PROSITE" id="PS50035">
    <property type="entry name" value="PLD"/>
    <property type="match status" value="2"/>
</dbReference>
<accession>A0A0G3FZN5</accession>
<dbReference type="KEGG" id="tvr:TVD_03240"/>
<keyword evidence="3" id="KW-1185">Reference proteome</keyword>
<dbReference type="PANTHER" id="PTHR21248:SF22">
    <property type="entry name" value="PHOSPHOLIPASE D"/>
    <property type="match status" value="1"/>
</dbReference>
<dbReference type="OrthoDB" id="9762009at2"/>
<dbReference type="EMBL" id="CP011367">
    <property type="protein sequence ID" value="AKJ94445.1"/>
    <property type="molecule type" value="Genomic_DNA"/>
</dbReference>
<dbReference type="Proteomes" id="UP000064201">
    <property type="component" value="Chromosome"/>
</dbReference>
<dbReference type="AlphaFoldDB" id="A0A0G3FZN5"/>
<feature type="domain" description="PLD phosphodiesterase" evidence="1">
    <location>
        <begin position="157"/>
        <end position="184"/>
    </location>
</feature>
<dbReference type="InterPro" id="IPR025202">
    <property type="entry name" value="PLD-like_dom"/>
</dbReference>
<dbReference type="GO" id="GO:0016020">
    <property type="term" value="C:membrane"/>
    <property type="evidence" value="ECO:0007669"/>
    <property type="project" value="TreeGrafter"/>
</dbReference>
<dbReference type="InterPro" id="IPR001736">
    <property type="entry name" value="PLipase_D/transphosphatidylase"/>
</dbReference>